<evidence type="ECO:0000313" key="3">
    <source>
        <dbReference type="Proteomes" id="UP000250257"/>
    </source>
</evidence>
<accession>A0A2X3GR29</accession>
<feature type="transmembrane region" description="Helical" evidence="1">
    <location>
        <begin position="17"/>
        <end position="42"/>
    </location>
</feature>
<dbReference type="RefSeq" id="WP_007477520.1">
    <property type="nucleotide sequence ID" value="NZ_UAWT01000027.1"/>
</dbReference>
<keyword evidence="1" id="KW-0812">Transmembrane</keyword>
<name>A0A2X3GR29_9LIST</name>
<dbReference type="EMBL" id="UAWT01000027">
    <property type="protein sequence ID" value="SQC70622.1"/>
    <property type="molecule type" value="Genomic_DNA"/>
</dbReference>
<organism evidence="2 3">
    <name type="scientific">Listeria fleischmannii subsp. fleischmannii</name>
    <dbReference type="NCBI Taxonomy" id="1671902"/>
    <lineage>
        <taxon>Bacteria</taxon>
        <taxon>Bacillati</taxon>
        <taxon>Bacillota</taxon>
        <taxon>Bacilli</taxon>
        <taxon>Bacillales</taxon>
        <taxon>Listeriaceae</taxon>
        <taxon>Listeria</taxon>
    </lineage>
</organism>
<proteinExistence type="predicted"/>
<reference evidence="2 3" key="1">
    <citation type="submission" date="2018-06" db="EMBL/GenBank/DDBJ databases">
        <authorList>
            <consortium name="Pathogen Informatics"/>
            <person name="Doyle S."/>
        </authorList>
    </citation>
    <scope>NUCLEOTIDE SEQUENCE [LARGE SCALE GENOMIC DNA]</scope>
    <source>
        <strain evidence="2 3">NCTC13940</strain>
    </source>
</reference>
<evidence type="ECO:0000313" key="2">
    <source>
        <dbReference type="EMBL" id="SQC70622.1"/>
    </source>
</evidence>
<sequence>MTDISFEKFRAGMNFGFILKGLLGLLILMFILFAIGLLIDYWKRDRYKVQRIYYRKTSYSVVGQEEYYFNYWLWQPKKKAYFSTVLENQGVTTIYSRHARKRRFQKCLKIPFRREIYGINKEDIAIRRNNN</sequence>
<dbReference type="AlphaFoldDB" id="A0A2X3GR29"/>
<dbReference type="Proteomes" id="UP000250257">
    <property type="component" value="Unassembled WGS sequence"/>
</dbReference>
<evidence type="ECO:0000256" key="1">
    <source>
        <dbReference type="SAM" id="Phobius"/>
    </source>
</evidence>
<protein>
    <submittedName>
        <fullName evidence="2">Uncharacterized protein</fullName>
    </submittedName>
</protein>
<keyword evidence="1" id="KW-1133">Transmembrane helix</keyword>
<gene>
    <name evidence="2" type="ORF">NCTC13940_02080</name>
</gene>
<keyword evidence="1" id="KW-0472">Membrane</keyword>